<name>A0AAD5N545_PARTN</name>
<proteinExistence type="predicted"/>
<accession>A0AAD5N545</accession>
<comment type="caution">
    <text evidence="1">The sequence shown here is derived from an EMBL/GenBank/DDBJ whole genome shotgun (WGS) entry which is preliminary data.</text>
</comment>
<keyword evidence="2" id="KW-1185">Reference proteome</keyword>
<protein>
    <submittedName>
        <fullName evidence="1">Uncharacterized protein</fullName>
    </submittedName>
</protein>
<evidence type="ECO:0000313" key="1">
    <source>
        <dbReference type="EMBL" id="KAJ1362361.1"/>
    </source>
</evidence>
<dbReference type="EMBL" id="JAHQIW010004424">
    <property type="protein sequence ID" value="KAJ1362361.1"/>
    <property type="molecule type" value="Genomic_DNA"/>
</dbReference>
<gene>
    <name evidence="1" type="ORF">KIN20_021887</name>
</gene>
<sequence length="87" mass="9982">MATICNVKRAQTVYLRYTFLVNLVIQNAKMAKDNREFKDIFNGIFLTKSSLRDFLLFHLTSVPALSQRLETASICGTNYGDFLRQSI</sequence>
<dbReference type="Proteomes" id="UP001196413">
    <property type="component" value="Unassembled WGS sequence"/>
</dbReference>
<evidence type="ECO:0000313" key="2">
    <source>
        <dbReference type="Proteomes" id="UP001196413"/>
    </source>
</evidence>
<organism evidence="1 2">
    <name type="scientific">Parelaphostrongylus tenuis</name>
    <name type="common">Meningeal worm</name>
    <dbReference type="NCBI Taxonomy" id="148309"/>
    <lineage>
        <taxon>Eukaryota</taxon>
        <taxon>Metazoa</taxon>
        <taxon>Ecdysozoa</taxon>
        <taxon>Nematoda</taxon>
        <taxon>Chromadorea</taxon>
        <taxon>Rhabditida</taxon>
        <taxon>Rhabditina</taxon>
        <taxon>Rhabditomorpha</taxon>
        <taxon>Strongyloidea</taxon>
        <taxon>Metastrongylidae</taxon>
        <taxon>Parelaphostrongylus</taxon>
    </lineage>
</organism>
<dbReference type="AlphaFoldDB" id="A0AAD5N545"/>
<reference evidence="1" key="1">
    <citation type="submission" date="2021-06" db="EMBL/GenBank/DDBJ databases">
        <title>Parelaphostrongylus tenuis whole genome reference sequence.</title>
        <authorList>
            <person name="Garwood T.J."/>
            <person name="Larsen P.A."/>
            <person name="Fountain-Jones N.M."/>
            <person name="Garbe J.R."/>
            <person name="Macchietto M.G."/>
            <person name="Kania S.A."/>
            <person name="Gerhold R.W."/>
            <person name="Richards J.E."/>
            <person name="Wolf T.M."/>
        </authorList>
    </citation>
    <scope>NUCLEOTIDE SEQUENCE</scope>
    <source>
        <strain evidence="1">MNPRO001-30</strain>
        <tissue evidence="1">Meninges</tissue>
    </source>
</reference>